<dbReference type="EMBL" id="NOJY02000010">
    <property type="protein sequence ID" value="RDY27921.1"/>
    <property type="molecule type" value="Genomic_DNA"/>
</dbReference>
<dbReference type="Proteomes" id="UP000215694">
    <property type="component" value="Unassembled WGS sequence"/>
</dbReference>
<sequence>MYETKYKKLSANAKLVYAMLLYRTNLS</sequence>
<name>A0A371J554_9FIRM</name>
<organism evidence="1 2">
    <name type="scientific">Romboutsia weinsteinii</name>
    <dbReference type="NCBI Taxonomy" id="2020949"/>
    <lineage>
        <taxon>Bacteria</taxon>
        <taxon>Bacillati</taxon>
        <taxon>Bacillota</taxon>
        <taxon>Clostridia</taxon>
        <taxon>Peptostreptococcales</taxon>
        <taxon>Peptostreptococcaceae</taxon>
        <taxon>Romboutsia</taxon>
    </lineage>
</organism>
<evidence type="ECO:0000313" key="1">
    <source>
        <dbReference type="EMBL" id="RDY27921.1"/>
    </source>
</evidence>
<comment type="caution">
    <text evidence="1">The sequence shown here is derived from an EMBL/GenBank/DDBJ whole genome shotgun (WGS) entry which is preliminary data.</text>
</comment>
<keyword evidence="2" id="KW-1185">Reference proteome</keyword>
<accession>A0A371J554</accession>
<dbReference type="AlphaFoldDB" id="A0A371J554"/>
<proteinExistence type="predicted"/>
<gene>
    <name evidence="1" type="ORF">CHL78_007920</name>
</gene>
<evidence type="ECO:0000313" key="2">
    <source>
        <dbReference type="Proteomes" id="UP000215694"/>
    </source>
</evidence>
<reference evidence="1 2" key="1">
    <citation type="journal article" date="2017" name="Genome Announc.">
        <title>Draft Genome Sequence of Romboutsia weinsteinii sp. nov. Strain CCRI-19649(T) Isolated from Surface Water.</title>
        <authorList>
            <person name="Maheux A.F."/>
            <person name="Boudreau D.K."/>
            <person name="Berube E."/>
            <person name="Boissinot M."/>
            <person name="Cantin P."/>
            <person name="Raymond F."/>
            <person name="Corbeil J."/>
            <person name="Omar R.F."/>
            <person name="Bergeron M.G."/>
        </authorList>
    </citation>
    <scope>NUCLEOTIDE SEQUENCE [LARGE SCALE GENOMIC DNA]</scope>
    <source>
        <strain evidence="1 2">CCRI-19649</strain>
    </source>
</reference>
<protein>
    <submittedName>
        <fullName evidence="1">Uncharacterized protein</fullName>
    </submittedName>
</protein>